<reference evidence="1 2" key="1">
    <citation type="submission" date="2016-08" db="EMBL/GenBank/DDBJ databases">
        <title>Hymenobacter coccineus sp. nov., Hymenobacter lapidarius sp. nov. and Hymenobacter glacialis sp. nov., isolated from Antarctic soil.</title>
        <authorList>
            <person name="Sedlacek I."/>
            <person name="Kralova S."/>
            <person name="Kyrova K."/>
            <person name="Maslanova I."/>
            <person name="Stankova E."/>
            <person name="Vrbovska V."/>
            <person name="Nemec M."/>
            <person name="Bartak M."/>
            <person name="Svec P."/>
            <person name="Busse H.-J."/>
            <person name="Pantucek R."/>
        </authorList>
    </citation>
    <scope>NUCLEOTIDE SEQUENCE [LARGE SCALE GENOMIC DNA]</scope>
    <source>
        <strain evidence="1 2">CCM 8643</strain>
    </source>
</reference>
<keyword evidence="2" id="KW-1185">Reference proteome</keyword>
<evidence type="ECO:0000313" key="2">
    <source>
        <dbReference type="Proteomes" id="UP000176294"/>
    </source>
</evidence>
<sequence>MSKEYTLWKSELREALCRLRHIDFHLGHGDVGPESHGDNFREALGLLYTDGRFEQFFALRARQQAGLSEETEQKLQELKALLDGFDEPDTDAGIMADPQWHRILQKARAMDGLLAPN</sequence>
<dbReference type="AlphaFoldDB" id="A0A1G1T8G3"/>
<evidence type="ECO:0000313" key="1">
    <source>
        <dbReference type="EMBL" id="OGX87160.1"/>
    </source>
</evidence>
<organism evidence="1 2">
    <name type="scientific">Hymenobacter lapidarius</name>
    <dbReference type="NCBI Taxonomy" id="1908237"/>
    <lineage>
        <taxon>Bacteria</taxon>
        <taxon>Pseudomonadati</taxon>
        <taxon>Bacteroidota</taxon>
        <taxon>Cytophagia</taxon>
        <taxon>Cytophagales</taxon>
        <taxon>Hymenobacteraceae</taxon>
        <taxon>Hymenobacter</taxon>
    </lineage>
</organism>
<dbReference type="EMBL" id="MDZB01000092">
    <property type="protein sequence ID" value="OGX87160.1"/>
    <property type="molecule type" value="Genomic_DNA"/>
</dbReference>
<dbReference type="RefSeq" id="WP_070726568.1">
    <property type="nucleotide sequence ID" value="NZ_MDZB01000092.1"/>
</dbReference>
<comment type="caution">
    <text evidence="1">The sequence shown here is derived from an EMBL/GenBank/DDBJ whole genome shotgun (WGS) entry which is preliminary data.</text>
</comment>
<accession>A0A1G1T8G3</accession>
<gene>
    <name evidence="1" type="ORF">BEN47_11835</name>
</gene>
<name>A0A1G1T8G3_9BACT</name>
<proteinExistence type="predicted"/>
<protein>
    <submittedName>
        <fullName evidence="1">Uncharacterized protein</fullName>
    </submittedName>
</protein>
<dbReference type="Proteomes" id="UP000176294">
    <property type="component" value="Unassembled WGS sequence"/>
</dbReference>